<feature type="binding site" evidence="7">
    <location>
        <position position="33"/>
    </location>
    <ligand>
        <name>3-phosphoshikimate</name>
        <dbReference type="ChEBI" id="CHEBI:145989"/>
    </ligand>
</feature>
<feature type="binding site" evidence="7">
    <location>
        <position position="28"/>
    </location>
    <ligand>
        <name>3-phosphoshikimate</name>
        <dbReference type="ChEBI" id="CHEBI:145989"/>
    </ligand>
</feature>
<protein>
    <recommendedName>
        <fullName evidence="7">3-phosphoshikimate 1-carboxyvinyltransferase</fullName>
        <ecNumber evidence="7">2.5.1.19</ecNumber>
    </recommendedName>
    <alternativeName>
        <fullName evidence="7">5-enolpyruvylshikimate-3-phosphate synthase</fullName>
        <shortName evidence="7">EPSP synthase</shortName>
        <shortName evidence="7">EPSPS</shortName>
    </alternativeName>
</protein>
<comment type="subcellular location">
    <subcellularLocation>
        <location evidence="7">Cytoplasm</location>
    </subcellularLocation>
</comment>
<evidence type="ECO:0000313" key="11">
    <source>
        <dbReference type="Proteomes" id="UP001190825"/>
    </source>
</evidence>
<evidence type="ECO:0000256" key="1">
    <source>
        <dbReference type="ARBA" id="ARBA00004811"/>
    </source>
</evidence>
<feature type="binding site" evidence="7">
    <location>
        <position position="100"/>
    </location>
    <ligand>
        <name>phosphoenolpyruvate</name>
        <dbReference type="ChEBI" id="CHEBI:58702"/>
    </ligand>
</feature>
<comment type="function">
    <text evidence="7">Catalyzes the transfer of the enolpyruvyl moiety of phosphoenolpyruvate (PEP) to the 5-hydroxyl of shikimate-3-phosphate (S3P) to produce enolpyruvyl shikimate-3-phosphate and inorganic phosphate.</text>
</comment>
<feature type="region of interest" description="Disordered" evidence="8">
    <location>
        <begin position="1"/>
        <end position="23"/>
    </location>
</feature>
<evidence type="ECO:0000256" key="5">
    <source>
        <dbReference type="ARBA" id="ARBA00023141"/>
    </source>
</evidence>
<comment type="caution">
    <text evidence="10">The sequence shown here is derived from an EMBL/GenBank/DDBJ whole genome shotgun (WGS) entry which is preliminary data.</text>
</comment>
<feature type="binding site" evidence="7">
    <location>
        <position position="353"/>
    </location>
    <ligand>
        <name>3-phosphoshikimate</name>
        <dbReference type="ChEBI" id="CHEBI:145989"/>
    </ligand>
</feature>
<dbReference type="PROSITE" id="PS00104">
    <property type="entry name" value="EPSP_SYNTHASE_1"/>
    <property type="match status" value="1"/>
</dbReference>
<proteinExistence type="inferred from homology"/>
<evidence type="ECO:0000256" key="4">
    <source>
        <dbReference type="ARBA" id="ARBA00022679"/>
    </source>
</evidence>
<dbReference type="NCBIfam" id="TIGR01356">
    <property type="entry name" value="aroA"/>
    <property type="match status" value="1"/>
</dbReference>
<evidence type="ECO:0000256" key="6">
    <source>
        <dbReference type="ARBA" id="ARBA00044633"/>
    </source>
</evidence>
<accession>A0ABX4TCH4</accession>
<dbReference type="PROSITE" id="PS00885">
    <property type="entry name" value="EPSP_SYNTHASE_2"/>
    <property type="match status" value="1"/>
</dbReference>
<dbReference type="Proteomes" id="UP001190825">
    <property type="component" value="Unassembled WGS sequence"/>
</dbReference>
<keyword evidence="7" id="KW-0963">Cytoplasm</keyword>
<comment type="caution">
    <text evidence="7">Lacks conserved residue(s) required for the propagation of feature annotation.</text>
</comment>
<dbReference type="PANTHER" id="PTHR21090:SF5">
    <property type="entry name" value="PENTAFUNCTIONAL AROM POLYPEPTIDE"/>
    <property type="match status" value="1"/>
</dbReference>
<evidence type="ECO:0000256" key="2">
    <source>
        <dbReference type="ARBA" id="ARBA00009948"/>
    </source>
</evidence>
<dbReference type="HAMAP" id="MF_00210">
    <property type="entry name" value="EPSP_synth"/>
    <property type="match status" value="1"/>
</dbReference>
<dbReference type="SUPFAM" id="SSF55205">
    <property type="entry name" value="EPT/RTPC-like"/>
    <property type="match status" value="1"/>
</dbReference>
<comment type="subunit">
    <text evidence="7">Monomer.</text>
</comment>
<dbReference type="InterPro" id="IPR006264">
    <property type="entry name" value="EPSP_synthase"/>
</dbReference>
<dbReference type="InterPro" id="IPR013792">
    <property type="entry name" value="RNA3'P_cycl/enolpyr_Trfase_a/b"/>
</dbReference>
<dbReference type="Gene3D" id="3.65.10.10">
    <property type="entry name" value="Enolpyruvate transferase domain"/>
    <property type="match status" value="2"/>
</dbReference>
<name>A0ABX4TCH4_9HYPH</name>
<gene>
    <name evidence="7" type="primary">aroA</name>
    <name evidence="10" type="ORF">BMJ33_31955</name>
</gene>
<dbReference type="InterPro" id="IPR036968">
    <property type="entry name" value="Enolpyruvate_Tfrase_sf"/>
</dbReference>
<keyword evidence="4 7" id="KW-0808">Transferase</keyword>
<dbReference type="InterPro" id="IPR001986">
    <property type="entry name" value="Enolpyruvate_Tfrase_dom"/>
</dbReference>
<dbReference type="EMBL" id="NBUC01000170">
    <property type="protein sequence ID" value="PLT93404.1"/>
    <property type="molecule type" value="Genomic_DNA"/>
</dbReference>
<feature type="binding site" evidence="7">
    <location>
        <position position="357"/>
    </location>
    <ligand>
        <name>phosphoenolpyruvate</name>
        <dbReference type="ChEBI" id="CHEBI:58702"/>
    </ligand>
</feature>
<dbReference type="RefSeq" id="WP_012067654.1">
    <property type="nucleotide sequence ID" value="NZ_ATYC01000022.1"/>
</dbReference>
<feature type="binding site" evidence="7">
    <location>
        <position position="326"/>
    </location>
    <ligand>
        <name>3-phosphoshikimate</name>
        <dbReference type="ChEBI" id="CHEBI:145989"/>
    </ligand>
</feature>
<evidence type="ECO:0000256" key="8">
    <source>
        <dbReference type="SAM" id="MobiDB-lite"/>
    </source>
</evidence>
<keyword evidence="5 7" id="KW-0057">Aromatic amino acid biosynthesis</keyword>
<dbReference type="CDD" id="cd01556">
    <property type="entry name" value="EPSP_synthase"/>
    <property type="match status" value="1"/>
</dbReference>
<comment type="catalytic activity">
    <reaction evidence="6">
        <text>3-phosphoshikimate + phosphoenolpyruvate = 5-O-(1-carboxyvinyl)-3-phosphoshikimate + phosphate</text>
        <dbReference type="Rhea" id="RHEA:21256"/>
        <dbReference type="ChEBI" id="CHEBI:43474"/>
        <dbReference type="ChEBI" id="CHEBI:57701"/>
        <dbReference type="ChEBI" id="CHEBI:58702"/>
        <dbReference type="ChEBI" id="CHEBI:145989"/>
        <dbReference type="EC" id="2.5.1.19"/>
    </reaction>
    <physiologicalReaction direction="left-to-right" evidence="6">
        <dbReference type="Rhea" id="RHEA:21257"/>
    </physiologicalReaction>
</comment>
<dbReference type="EC" id="2.5.1.19" evidence="7"/>
<dbReference type="InterPro" id="IPR023193">
    <property type="entry name" value="EPSP_synthase_CS"/>
</dbReference>
<feature type="domain" description="Enolpyruvate transferase" evidence="9">
    <location>
        <begin position="13"/>
        <end position="437"/>
    </location>
</feature>
<dbReference type="Pfam" id="PF00275">
    <property type="entry name" value="EPSP_synthase"/>
    <property type="match status" value="1"/>
</dbReference>
<comment type="similarity">
    <text evidence="2 7">Belongs to the EPSP synthase family.</text>
</comment>
<feature type="binding site" evidence="7">
    <location>
        <position position="173"/>
    </location>
    <ligand>
        <name>3-phosphoshikimate</name>
        <dbReference type="ChEBI" id="CHEBI:145989"/>
    </ligand>
</feature>
<sequence length="456" mass="48179">MSHGSNPRPATARKSSDLKGTVRIPGDKSISHRSFMFGGLASGETRITGLLEGEDVINTGRAMQAMGAKIRKEGDTWIIDGVGNGALLAPEAPLDFGNAGTGCRLTMGLVGVYDFDSTFIGDASLTKRPMGRVLDPLREMGVQVKSAEGDRLPVTLRGPKTPNPITYRVPMASAQVKSAVLLAGLNTPGITTVVEPVMTRDHTEKMLQGFGADLSVETDRDGVRTIRLEGRGKLRGQVIDVPGDPSSTAFPLVAALLVPGSDLSIFNVLMNPTRTGLILTLQEMGARIEVLSSRLAGGEDVADLRVRYSELKGVTVPEERAPSMIDEYPVLAVAAAFAEGATVMNGLEELRVKESDRLSAVAEGLKLNGVDCDEGEASLVVRGRPGGKGLGNDSGGQVKTHLDHRIAMSFLVMGLASERPVTVDDATMIATSFPEFMGLMTGLGAKIEETENKAAL</sequence>
<evidence type="ECO:0000313" key="10">
    <source>
        <dbReference type="EMBL" id="PLT93404.1"/>
    </source>
</evidence>
<feature type="binding site" evidence="7">
    <location>
        <position position="175"/>
    </location>
    <ligand>
        <name>3-phosphoshikimate</name>
        <dbReference type="ChEBI" id="CHEBI:145989"/>
    </ligand>
</feature>
<keyword evidence="3 7" id="KW-0028">Amino-acid biosynthesis</keyword>
<feature type="binding site" evidence="7">
    <location>
        <position position="405"/>
    </location>
    <ligand>
        <name>phosphoenolpyruvate</name>
        <dbReference type="ChEBI" id="CHEBI:58702"/>
    </ligand>
</feature>
<feature type="binding site" evidence="7">
    <location>
        <position position="29"/>
    </location>
    <ligand>
        <name>3-phosphoshikimate</name>
        <dbReference type="ChEBI" id="CHEBI:145989"/>
    </ligand>
</feature>
<evidence type="ECO:0000256" key="7">
    <source>
        <dbReference type="HAMAP-Rule" id="MF_00210"/>
    </source>
</evidence>
<keyword evidence="11" id="KW-1185">Reference proteome</keyword>
<feature type="binding site" evidence="7">
    <location>
        <position position="28"/>
    </location>
    <ligand>
        <name>phosphoenolpyruvate</name>
        <dbReference type="ChEBI" id="CHEBI:58702"/>
    </ligand>
</feature>
<dbReference type="PIRSF" id="PIRSF000505">
    <property type="entry name" value="EPSPS"/>
    <property type="match status" value="1"/>
</dbReference>
<feature type="binding site" evidence="7">
    <location>
        <position position="175"/>
    </location>
    <ligand>
        <name>phosphoenolpyruvate</name>
        <dbReference type="ChEBI" id="CHEBI:58702"/>
    </ligand>
</feature>
<evidence type="ECO:0000256" key="3">
    <source>
        <dbReference type="ARBA" id="ARBA00022605"/>
    </source>
</evidence>
<dbReference type="PANTHER" id="PTHR21090">
    <property type="entry name" value="AROM/DEHYDROQUINATE SYNTHASE"/>
    <property type="match status" value="1"/>
</dbReference>
<evidence type="ECO:0000259" key="9">
    <source>
        <dbReference type="Pfam" id="PF00275"/>
    </source>
</evidence>
<comment type="pathway">
    <text evidence="1 7">Metabolic intermediate biosynthesis; chorismate biosynthesis; chorismate from D-erythrose 4-phosphate and phosphoenolpyruvate: step 6/7.</text>
</comment>
<feature type="binding site" evidence="7">
    <location>
        <position position="128"/>
    </location>
    <ligand>
        <name>phosphoenolpyruvate</name>
        <dbReference type="ChEBI" id="CHEBI:58702"/>
    </ligand>
</feature>
<reference evidence="10 11" key="1">
    <citation type="journal article" date="2018" name="FEMS Microbiol. Ecol.">
        <title>Co-invading symbiotic mutualists of Medicago polymorpha retain high ancestral diversity and contain diverse accessory genomes.</title>
        <authorList>
            <person name="Porter S.S."/>
            <person name="Faber-Hammond J.J."/>
            <person name="Friesen M.L."/>
        </authorList>
    </citation>
    <scope>NUCLEOTIDE SEQUENCE [LARGE SCALE GENOMIC DNA]</scope>
    <source>
        <strain evidence="10 11">Str16</strain>
    </source>
</reference>
<organism evidence="10 11">
    <name type="scientific">Sinorhizobium medicae</name>
    <dbReference type="NCBI Taxonomy" id="110321"/>
    <lineage>
        <taxon>Bacteria</taxon>
        <taxon>Pseudomonadati</taxon>
        <taxon>Pseudomonadota</taxon>
        <taxon>Alphaproteobacteria</taxon>
        <taxon>Hyphomicrobiales</taxon>
        <taxon>Rhizobiaceae</taxon>
        <taxon>Sinorhizobium/Ensifer group</taxon>
        <taxon>Sinorhizobium</taxon>
    </lineage>
</organism>
<feature type="active site" description="Proton acceptor" evidence="7">
    <location>
        <position position="326"/>
    </location>
</feature>